<organism evidence="1 2">
    <name type="scientific">Candida boidinii</name>
    <name type="common">Yeast</name>
    <dbReference type="NCBI Taxonomy" id="5477"/>
    <lineage>
        <taxon>Eukaryota</taxon>
        <taxon>Fungi</taxon>
        <taxon>Dikarya</taxon>
        <taxon>Ascomycota</taxon>
        <taxon>Saccharomycotina</taxon>
        <taxon>Pichiomycetes</taxon>
        <taxon>Pichiales</taxon>
        <taxon>Pichiaceae</taxon>
        <taxon>Ogataea</taxon>
        <taxon>Ogataea/Candida clade</taxon>
    </lineage>
</organism>
<gene>
    <name evidence="1" type="ORF">Cboi01_000299800</name>
</gene>
<name>A0ACB5TSQ0_CANBO</name>
<proteinExistence type="predicted"/>
<evidence type="ECO:0000313" key="2">
    <source>
        <dbReference type="Proteomes" id="UP001165101"/>
    </source>
</evidence>
<protein>
    <submittedName>
        <fullName evidence="1">Unnamed protein product</fullName>
    </submittedName>
</protein>
<evidence type="ECO:0000313" key="1">
    <source>
        <dbReference type="EMBL" id="GME93074.1"/>
    </source>
</evidence>
<keyword evidence="2" id="KW-1185">Reference proteome</keyword>
<comment type="caution">
    <text evidence="1">The sequence shown here is derived from an EMBL/GenBank/DDBJ whole genome shotgun (WGS) entry which is preliminary data.</text>
</comment>
<dbReference type="Proteomes" id="UP001165101">
    <property type="component" value="Unassembled WGS sequence"/>
</dbReference>
<accession>A0ACB5TSQ0</accession>
<sequence length="584" mass="65589">MSVATRVAEEVGCRLGKEVGYTIRFEDKTSNETVIKYMTDGMLLREFLNDPELANYSALMIDEAHERTLQTDIVLALLKEIIKERKDLKLLISSATMNAQKFSDYFDGAPIFNIPGRRFPVEIHYTLQPESDYINAAMTTIFQIHLSQGTGDILVFLTGQEEIDNLYDNLQDMCRKLGSSIKEMIVCSIYANLPSELQQKIFEPTPPNARKVILATNIAETSLTINGIVYVIDSGFVKETLYNPSTGVESLEVVPCSRASADQRAGRAGRVGPGKCFRLYTKWAYQHEMQGNPTPEILRTNLSSVVLLLLSLGINDLLAINFLDSPSTDALMKSLDLLYSLGALNENGQLTSIGYNMSEFPINPMISKSLLSSGDLKCCDEVLSIVSMLDESSALFFRPKDKKAFADKAKDNFANKTGGDHLTLLNIWDEWVESGFSNQWCKDNFIQYKTLVRVRNVRDQLGRICKRLGLLLDDPSNSGTATDKRIKQIKIQKAITSGFFSNAARLNKSGDSYKSLEKNNQVFIHPSSVIFTVRPPPKLVIFHELVMTSKEYMRNCMPIEEKWLSELANHYYSEKSIKNSNTGK</sequence>
<reference evidence="1" key="1">
    <citation type="submission" date="2023-04" db="EMBL/GenBank/DDBJ databases">
        <title>Candida boidinii NBRC 1967.</title>
        <authorList>
            <person name="Ichikawa N."/>
            <person name="Sato H."/>
            <person name="Tonouchi N."/>
        </authorList>
    </citation>
    <scope>NUCLEOTIDE SEQUENCE</scope>
    <source>
        <strain evidence="1">NBRC 1967</strain>
    </source>
</reference>
<dbReference type="EMBL" id="BSXV01001507">
    <property type="protein sequence ID" value="GME93074.1"/>
    <property type="molecule type" value="Genomic_DNA"/>
</dbReference>